<dbReference type="Gene3D" id="3.10.450.50">
    <property type="match status" value="1"/>
</dbReference>
<evidence type="ECO:0008006" key="3">
    <source>
        <dbReference type="Google" id="ProtNLM"/>
    </source>
</evidence>
<dbReference type="Proteomes" id="UP000004382">
    <property type="component" value="Unassembled WGS sequence"/>
</dbReference>
<gene>
    <name evidence="1" type="ORF">MetexDRAFT_3220</name>
</gene>
<dbReference type="Pfam" id="PF07366">
    <property type="entry name" value="SnoaL"/>
    <property type="match status" value="1"/>
</dbReference>
<evidence type="ECO:0000313" key="2">
    <source>
        <dbReference type="Proteomes" id="UP000004382"/>
    </source>
</evidence>
<sequence>MSKEQQNKDVVGRWFKEYWGNPWNPAVVDDLAAADVVVHYPLHGPWKGPEVVKRKMTEFREAFPDLNFWGVGDLIAEGDFVVGRWDGGGTHTGPAFDDIALGSLPANSGRSMRFTGTTVFRLKDGKIVEEIGEEGALTALQGLGIVPRKAA</sequence>
<name>H1KKQ8_METEX</name>
<dbReference type="GO" id="GO:0030638">
    <property type="term" value="P:polyketide metabolic process"/>
    <property type="evidence" value="ECO:0007669"/>
    <property type="project" value="InterPro"/>
</dbReference>
<dbReference type="InterPro" id="IPR032710">
    <property type="entry name" value="NTF2-like_dom_sf"/>
</dbReference>
<accession>H1KKQ8</accession>
<dbReference type="SUPFAM" id="SSF54427">
    <property type="entry name" value="NTF2-like"/>
    <property type="match status" value="1"/>
</dbReference>
<evidence type="ECO:0000313" key="1">
    <source>
        <dbReference type="EMBL" id="EHP91909.1"/>
    </source>
</evidence>
<dbReference type="RefSeq" id="WP_003601170.1">
    <property type="nucleotide sequence ID" value="NZ_AGJK01000086.1"/>
</dbReference>
<dbReference type="AlphaFoldDB" id="H1KKQ8"/>
<dbReference type="PANTHER" id="PTHR38436">
    <property type="entry name" value="POLYKETIDE CYCLASE SNOAL-LIKE DOMAIN"/>
    <property type="match status" value="1"/>
</dbReference>
<dbReference type="InterPro" id="IPR009959">
    <property type="entry name" value="Cyclase_SnoaL-like"/>
</dbReference>
<organism evidence="1 2">
    <name type="scientific">Methylorubrum extorquens DSM 13060</name>
    <dbReference type="NCBI Taxonomy" id="882800"/>
    <lineage>
        <taxon>Bacteria</taxon>
        <taxon>Pseudomonadati</taxon>
        <taxon>Pseudomonadota</taxon>
        <taxon>Alphaproteobacteria</taxon>
        <taxon>Hyphomicrobiales</taxon>
        <taxon>Methylobacteriaceae</taxon>
        <taxon>Methylorubrum</taxon>
    </lineage>
</organism>
<dbReference type="EMBL" id="AGJK01000086">
    <property type="protein sequence ID" value="EHP91909.1"/>
    <property type="molecule type" value="Genomic_DNA"/>
</dbReference>
<dbReference type="PATRIC" id="fig|882800.3.peg.3175"/>
<protein>
    <recommendedName>
        <fullName evidence="3">SnoaL-like polyketide cyclase</fullName>
    </recommendedName>
</protein>
<comment type="caution">
    <text evidence="1">The sequence shown here is derived from an EMBL/GenBank/DDBJ whole genome shotgun (WGS) entry which is preliminary data.</text>
</comment>
<proteinExistence type="predicted"/>
<reference evidence="1 2" key="1">
    <citation type="submission" date="2011-09" db="EMBL/GenBank/DDBJ databases">
        <title>The draft genome of Methylobacterium extorquens DSM 13060.</title>
        <authorList>
            <consortium name="US DOE Joint Genome Institute (JGI-PGF)"/>
            <person name="Lucas S."/>
            <person name="Han J."/>
            <person name="Lapidus A."/>
            <person name="Cheng J.-F."/>
            <person name="Goodwin L."/>
            <person name="Pitluck S."/>
            <person name="Peters L."/>
            <person name="Land M.L."/>
            <person name="Hauser L."/>
            <person name="Koskimaki J."/>
            <person name="Halonen O."/>
            <person name="Pirttila A."/>
            <person name="Frank C."/>
            <person name="Woyke T.J."/>
        </authorList>
    </citation>
    <scope>NUCLEOTIDE SEQUENCE [LARGE SCALE GENOMIC DNA]</scope>
    <source>
        <strain evidence="1 2">DSM 13060</strain>
    </source>
</reference>
<dbReference type="PANTHER" id="PTHR38436:SF1">
    <property type="entry name" value="ESTER CYCLASE"/>
    <property type="match status" value="1"/>
</dbReference>